<feature type="transmembrane region" description="Helical" evidence="5">
    <location>
        <begin position="422"/>
        <end position="440"/>
    </location>
</feature>
<gene>
    <name evidence="7" type="ORF">NSE01_17720</name>
</gene>
<feature type="transmembrane region" description="Helical" evidence="5">
    <location>
        <begin position="31"/>
        <end position="56"/>
    </location>
</feature>
<feature type="transmembrane region" description="Helical" evidence="5">
    <location>
        <begin position="184"/>
        <end position="206"/>
    </location>
</feature>
<accession>A0A512AJP7</accession>
<name>A0A512AJP7_9SPHN</name>
<keyword evidence="2 5" id="KW-0812">Transmembrane</keyword>
<dbReference type="GO" id="GO:0046943">
    <property type="term" value="F:carboxylic acid transmembrane transporter activity"/>
    <property type="evidence" value="ECO:0007669"/>
    <property type="project" value="TreeGrafter"/>
</dbReference>
<feature type="transmembrane region" description="Helical" evidence="5">
    <location>
        <begin position="157"/>
        <end position="178"/>
    </location>
</feature>
<evidence type="ECO:0000313" key="8">
    <source>
        <dbReference type="Proteomes" id="UP000321464"/>
    </source>
</evidence>
<dbReference type="Pfam" id="PF07690">
    <property type="entry name" value="MFS_1"/>
    <property type="match status" value="1"/>
</dbReference>
<comment type="subcellular location">
    <subcellularLocation>
        <location evidence="1">Membrane</location>
        <topology evidence="1">Multi-pass membrane protein</topology>
    </subcellularLocation>
</comment>
<dbReference type="PROSITE" id="PS50850">
    <property type="entry name" value="MFS"/>
    <property type="match status" value="1"/>
</dbReference>
<reference evidence="7 8" key="1">
    <citation type="submission" date="2019-07" db="EMBL/GenBank/DDBJ databases">
        <title>Whole genome shotgun sequence of Novosphingobium sediminis NBRC 106119.</title>
        <authorList>
            <person name="Hosoyama A."/>
            <person name="Uohara A."/>
            <person name="Ohji S."/>
            <person name="Ichikawa N."/>
        </authorList>
    </citation>
    <scope>NUCLEOTIDE SEQUENCE [LARGE SCALE GENOMIC DNA]</scope>
    <source>
        <strain evidence="7 8">NBRC 106119</strain>
    </source>
</reference>
<evidence type="ECO:0000256" key="4">
    <source>
        <dbReference type="ARBA" id="ARBA00023136"/>
    </source>
</evidence>
<evidence type="ECO:0000259" key="6">
    <source>
        <dbReference type="PROSITE" id="PS50850"/>
    </source>
</evidence>
<feature type="transmembrane region" description="Helical" evidence="5">
    <location>
        <begin position="265"/>
        <end position="284"/>
    </location>
</feature>
<dbReference type="SUPFAM" id="SSF103473">
    <property type="entry name" value="MFS general substrate transporter"/>
    <property type="match status" value="1"/>
</dbReference>
<dbReference type="AlphaFoldDB" id="A0A512AJP7"/>
<proteinExistence type="predicted"/>
<feature type="transmembrane region" description="Helical" evidence="5">
    <location>
        <begin position="328"/>
        <end position="345"/>
    </location>
</feature>
<sequence length="447" mass="46283">MAQFSEDEADLPRIDMDRLIDEGRWSTYQKWVLALCTAAILLDGLDNQILGFAMPALMREWGLPRESFVPVVVAGLLIMSIGSGIGGWLGDRAGRRPTLISAVGLFGLTTAASALADNLPMLAGCRFLSTLALGAALPNATALVSEFSPARRRSLSVSISMLAVVLGGLVGGALSAWLLPTYGWRVLFLTAGGLTLGVTAALIALLPESPRILVHRPHRRAELERVLRASGLDLPDHFTIDQPLIAAGGGGVRVLFRPPLLRDTIALSAAFLFGLLGNYLVFNWGPTMLAALGYDLAVSSLGAGAFNLGGIVGALIGALLIDRFGPRWPVLAMAGLGTACAFAVGQMLTGGLHPTSFVVLGFAAAGVFMSGLQVMLFSLAVNAFPATIRAQGVGVTLSLGRIGAVAGSGMGAVIVASGITTFFAVLGLSCLAIGIAVMLVRRPVEGA</sequence>
<dbReference type="Proteomes" id="UP000321464">
    <property type="component" value="Unassembled WGS sequence"/>
</dbReference>
<feature type="transmembrane region" description="Helical" evidence="5">
    <location>
        <begin position="68"/>
        <end position="90"/>
    </location>
</feature>
<keyword evidence="3 5" id="KW-1133">Transmembrane helix</keyword>
<dbReference type="PANTHER" id="PTHR23508:SF10">
    <property type="entry name" value="CARBOXYLIC ACID TRANSPORTER PROTEIN HOMOLOG"/>
    <property type="match status" value="1"/>
</dbReference>
<dbReference type="Gene3D" id="1.20.1250.20">
    <property type="entry name" value="MFS general substrate transporter like domains"/>
    <property type="match status" value="1"/>
</dbReference>
<dbReference type="EMBL" id="BJYR01000012">
    <property type="protein sequence ID" value="GEN99939.1"/>
    <property type="molecule type" value="Genomic_DNA"/>
</dbReference>
<evidence type="ECO:0000256" key="1">
    <source>
        <dbReference type="ARBA" id="ARBA00004141"/>
    </source>
</evidence>
<evidence type="ECO:0000256" key="3">
    <source>
        <dbReference type="ARBA" id="ARBA00022989"/>
    </source>
</evidence>
<feature type="transmembrane region" description="Helical" evidence="5">
    <location>
        <begin position="296"/>
        <end position="321"/>
    </location>
</feature>
<protein>
    <submittedName>
        <fullName evidence="7">MFS transporter</fullName>
    </submittedName>
</protein>
<evidence type="ECO:0000256" key="2">
    <source>
        <dbReference type="ARBA" id="ARBA00022692"/>
    </source>
</evidence>
<feature type="domain" description="Major facilitator superfamily (MFS) profile" evidence="6">
    <location>
        <begin position="32"/>
        <end position="444"/>
    </location>
</feature>
<feature type="transmembrane region" description="Helical" evidence="5">
    <location>
        <begin position="393"/>
        <end position="416"/>
    </location>
</feature>
<evidence type="ECO:0000256" key="5">
    <source>
        <dbReference type="SAM" id="Phobius"/>
    </source>
</evidence>
<dbReference type="InterPro" id="IPR036259">
    <property type="entry name" value="MFS_trans_sf"/>
</dbReference>
<organism evidence="7 8">
    <name type="scientific">Novosphingobium sediminis</name>
    <dbReference type="NCBI Taxonomy" id="707214"/>
    <lineage>
        <taxon>Bacteria</taxon>
        <taxon>Pseudomonadati</taxon>
        <taxon>Pseudomonadota</taxon>
        <taxon>Alphaproteobacteria</taxon>
        <taxon>Sphingomonadales</taxon>
        <taxon>Sphingomonadaceae</taxon>
        <taxon>Novosphingobium</taxon>
    </lineage>
</organism>
<dbReference type="GO" id="GO:0005886">
    <property type="term" value="C:plasma membrane"/>
    <property type="evidence" value="ECO:0007669"/>
    <property type="project" value="TreeGrafter"/>
</dbReference>
<keyword evidence="4 5" id="KW-0472">Membrane</keyword>
<dbReference type="InterPro" id="IPR020846">
    <property type="entry name" value="MFS_dom"/>
</dbReference>
<dbReference type="InterPro" id="IPR011701">
    <property type="entry name" value="MFS"/>
</dbReference>
<dbReference type="RefSeq" id="WP_170233800.1">
    <property type="nucleotide sequence ID" value="NZ_BJYR01000012.1"/>
</dbReference>
<feature type="transmembrane region" description="Helical" evidence="5">
    <location>
        <begin position="127"/>
        <end position="145"/>
    </location>
</feature>
<feature type="transmembrane region" description="Helical" evidence="5">
    <location>
        <begin position="357"/>
        <end position="381"/>
    </location>
</feature>
<feature type="transmembrane region" description="Helical" evidence="5">
    <location>
        <begin position="97"/>
        <end position="115"/>
    </location>
</feature>
<dbReference type="PANTHER" id="PTHR23508">
    <property type="entry name" value="CARBOXYLIC ACID TRANSPORTER PROTEIN HOMOLOG"/>
    <property type="match status" value="1"/>
</dbReference>
<comment type="caution">
    <text evidence="7">The sequence shown here is derived from an EMBL/GenBank/DDBJ whole genome shotgun (WGS) entry which is preliminary data.</text>
</comment>
<evidence type="ECO:0000313" key="7">
    <source>
        <dbReference type="EMBL" id="GEN99939.1"/>
    </source>
</evidence>
<keyword evidence="8" id="KW-1185">Reference proteome</keyword>